<dbReference type="PROSITE" id="PS51791">
    <property type="entry name" value="HSAC2"/>
    <property type="match status" value="1"/>
</dbReference>
<feature type="compositionally biased region" description="Polar residues" evidence="1">
    <location>
        <begin position="110"/>
        <end position="128"/>
    </location>
</feature>
<gene>
    <name evidence="4" type="ORF">M5D96_002605</name>
</gene>
<proteinExistence type="predicted"/>
<dbReference type="Proteomes" id="UP001059596">
    <property type="component" value="Chromosome 3R"/>
</dbReference>
<dbReference type="PROSITE" id="PS50275">
    <property type="entry name" value="SAC"/>
    <property type="match status" value="1"/>
</dbReference>
<sequence length="1194" mass="133897">MEVFQTDSHYIFVKQDKSLWWHRRTSEFSIKAGWDLSSVDDIECIGVTHGVVGVISLPNVYEPHLIVIKEATAVGVLYPPHLVYKIKSICILSAEEPDTDLPNCTKHSKSNQSTPTHSVSSKNNNASVPSSGGGPSKSTKLFEGMNKTWGVVKSAGNTIKNTTQQAANLATKQVKSSVGIREPKHIERRITEELHKIFDETDSFFFSFDCDITNNLQRHEVKLEGNQSMPDERFFWNMHMIRDLLDLKDKTWILPIIQGFMQVENCVIGNECFTLALVSRRSRHRAGTRYKRRGVDEKGNCANYVETEQILSFRHHQLSFTQVRGSVPIYWSQPGYKYRPPPRLDRGVAETQQAFELHFTKELEIYGRVCIVNLVEQSGKEKTIGDAFVDHVIKFNNELMIYVTFDFHDYCRGMRFENVSALIDAVGPEAGAMGFHWRDQRGMICNQKSVFRVNCMDCLDRTNVVQTAIGKAVLESQLVKLGLSPPYTPIPEQLKSPFMVLWANNGDIISRQYAGTNALKVFTYSIFFIQNFADSFRQCIIDLMQGQLLRAEELQEDEVLDTILQILTPESRPPLRGYYYTGVLGPELQLLESIVTTRCAALRESQDDVDGQEKQKFLVASLVIYPLIIISQKVLFSIIRTPLSSLTVFSWFPFNEAFRTFSYYLARFKDSYRQATIDLMLGNQVSSESLSALGGQAVPDENDGTESAEHAKLLVEDCRRLLLGTAQYPVGAWGLIDADPSSGDANETEVDSILLLSDDCYIVAEYDAQLDKIFRFEKVQLAQVRLIELGMHQQTKIFHGSAPAHLCLRLNYSVEEQEGYFHMFRSANLRFFNNMAYVIKTQEELIESLTSIVEMFRIALDNAGNTDVRYVTGGVLQRRKSKLPSLDVPKGMPRNLSESQLVQFSSKALSNVAGQFSKLGQTFKKSSSTQQQAHPSSLAATINPQVMRQSGGNEIESGEEAEKAVFVLGRKKRNSHSASSTDTDDQDNSLYEPEMDSDVEIGTDKSNYNENTFLPSVGIVMGNQKEESPGSSDEIRQLEQKDSMCKTAENVLTISITSVTDHVGLPTGLLENAPPIRPITPNPLICVQAQEAFDYVEEEAKPLSSTSARDLILPVDLPTQSEANKLKQLASPLSKLAKNIGLNLDPRKIASKTGVHSPTTLSSENSPPEHSPNSRDHLLELWKAENCKTKLIAL</sequence>
<feature type="region of interest" description="Disordered" evidence="1">
    <location>
        <begin position="923"/>
        <end position="945"/>
    </location>
</feature>
<feature type="region of interest" description="Disordered" evidence="1">
    <location>
        <begin position="101"/>
        <end position="139"/>
    </location>
</feature>
<organism evidence="4 5">
    <name type="scientific">Drosophila gunungcola</name>
    <name type="common">fruit fly</name>
    <dbReference type="NCBI Taxonomy" id="103775"/>
    <lineage>
        <taxon>Eukaryota</taxon>
        <taxon>Metazoa</taxon>
        <taxon>Ecdysozoa</taxon>
        <taxon>Arthropoda</taxon>
        <taxon>Hexapoda</taxon>
        <taxon>Insecta</taxon>
        <taxon>Pterygota</taxon>
        <taxon>Neoptera</taxon>
        <taxon>Endopterygota</taxon>
        <taxon>Diptera</taxon>
        <taxon>Brachycera</taxon>
        <taxon>Muscomorpha</taxon>
        <taxon>Ephydroidea</taxon>
        <taxon>Drosophilidae</taxon>
        <taxon>Drosophila</taxon>
        <taxon>Sophophora</taxon>
    </lineage>
</organism>
<feature type="domain" description="HSac2" evidence="3">
    <location>
        <begin position="705"/>
        <end position="859"/>
    </location>
</feature>
<evidence type="ECO:0000313" key="5">
    <source>
        <dbReference type="Proteomes" id="UP001059596"/>
    </source>
</evidence>
<dbReference type="InterPro" id="IPR002013">
    <property type="entry name" value="SAC_dom"/>
</dbReference>
<accession>A0A9P9Z126</accession>
<dbReference type="InterPro" id="IPR022158">
    <property type="entry name" value="Inositol_phosphatase"/>
</dbReference>
<dbReference type="GO" id="GO:0046856">
    <property type="term" value="P:phosphatidylinositol dephosphorylation"/>
    <property type="evidence" value="ECO:0007669"/>
    <property type="project" value="TreeGrafter"/>
</dbReference>
<dbReference type="PANTHER" id="PTHR45662">
    <property type="entry name" value="PHOSPHATIDYLINOSITIDE PHOSPHATASE SAC1"/>
    <property type="match status" value="1"/>
</dbReference>
<dbReference type="Pfam" id="PF12456">
    <property type="entry name" value="hSac2"/>
    <property type="match status" value="1"/>
</dbReference>
<name>A0A9P9Z126_9MUSC</name>
<dbReference type="AlphaFoldDB" id="A0A9P9Z126"/>
<evidence type="ECO:0008006" key="6">
    <source>
        <dbReference type="Google" id="ProtNLM"/>
    </source>
</evidence>
<dbReference type="GO" id="GO:0005769">
    <property type="term" value="C:early endosome"/>
    <property type="evidence" value="ECO:0007669"/>
    <property type="project" value="TreeGrafter"/>
</dbReference>
<feature type="compositionally biased region" description="Acidic residues" evidence="1">
    <location>
        <begin position="982"/>
        <end position="992"/>
    </location>
</feature>
<comment type="caution">
    <text evidence="4">The sequence shown here is derived from an EMBL/GenBank/DDBJ whole genome shotgun (WGS) entry which is preliminary data.</text>
</comment>
<evidence type="ECO:0000259" key="2">
    <source>
        <dbReference type="PROSITE" id="PS50275"/>
    </source>
</evidence>
<dbReference type="GO" id="GO:2001135">
    <property type="term" value="P:regulation of endocytic recycling"/>
    <property type="evidence" value="ECO:0007669"/>
    <property type="project" value="TreeGrafter"/>
</dbReference>
<dbReference type="Pfam" id="PF02383">
    <property type="entry name" value="Syja_N"/>
    <property type="match status" value="1"/>
</dbReference>
<dbReference type="PANTHER" id="PTHR45662:SF8">
    <property type="entry name" value="PHOSPHATIDYLINOSITIDE PHOSPHATASE SAC2"/>
    <property type="match status" value="1"/>
</dbReference>
<feature type="region of interest" description="Disordered" evidence="1">
    <location>
        <begin position="971"/>
        <end position="992"/>
    </location>
</feature>
<dbReference type="GO" id="GO:0045334">
    <property type="term" value="C:clathrin-coated endocytic vesicle"/>
    <property type="evidence" value="ECO:0007669"/>
    <property type="project" value="TreeGrafter"/>
</dbReference>
<keyword evidence="5" id="KW-1185">Reference proteome</keyword>
<feature type="compositionally biased region" description="Polar residues" evidence="1">
    <location>
        <begin position="933"/>
        <end position="945"/>
    </location>
</feature>
<dbReference type="GO" id="GO:0043812">
    <property type="term" value="F:phosphatidylinositol-4-phosphate phosphatase activity"/>
    <property type="evidence" value="ECO:0007669"/>
    <property type="project" value="TreeGrafter"/>
</dbReference>
<feature type="region of interest" description="Disordered" evidence="1">
    <location>
        <begin position="1148"/>
        <end position="1175"/>
    </location>
</feature>
<evidence type="ECO:0000259" key="3">
    <source>
        <dbReference type="PROSITE" id="PS51791"/>
    </source>
</evidence>
<feature type="compositionally biased region" description="Low complexity" evidence="1">
    <location>
        <begin position="923"/>
        <end position="932"/>
    </location>
</feature>
<dbReference type="InterPro" id="IPR034753">
    <property type="entry name" value="hSac2"/>
</dbReference>
<evidence type="ECO:0000256" key="1">
    <source>
        <dbReference type="SAM" id="MobiDB-lite"/>
    </source>
</evidence>
<evidence type="ECO:0000313" key="4">
    <source>
        <dbReference type="EMBL" id="KAI8046403.1"/>
    </source>
</evidence>
<protein>
    <recommendedName>
        <fullName evidence="6">Phosphatidylinositide phosphatase SAC2</fullName>
    </recommendedName>
</protein>
<dbReference type="EMBL" id="JAMKOV010000001">
    <property type="protein sequence ID" value="KAI8046403.1"/>
    <property type="molecule type" value="Genomic_DNA"/>
</dbReference>
<reference evidence="4" key="1">
    <citation type="journal article" date="2023" name="Genome Biol. Evol.">
        <title>Long-read-based Genome Assembly of Drosophila gunungcola Reveals Fewer Chemosensory Genes in Flower-breeding Species.</title>
        <authorList>
            <person name="Negi A."/>
            <person name="Liao B.Y."/>
            <person name="Yeh S.D."/>
        </authorList>
    </citation>
    <scope>NUCLEOTIDE SEQUENCE</scope>
    <source>
        <strain evidence="4">Sukarami</strain>
    </source>
</reference>
<feature type="domain" description="SAC" evidence="2">
    <location>
        <begin position="195"/>
        <end position="515"/>
    </location>
</feature>